<keyword evidence="2" id="KW-1185">Reference proteome</keyword>
<reference evidence="2" key="1">
    <citation type="submission" date="2015-01" db="EMBL/GenBank/DDBJ databases">
        <authorList>
            <person name="Aksoy S."/>
            <person name="Warren W."/>
            <person name="Wilson R.K."/>
        </authorList>
    </citation>
    <scope>NUCLEOTIDE SEQUENCE [LARGE SCALE GENOMIC DNA]</scope>
    <source>
        <strain evidence="2">IAEA</strain>
    </source>
</reference>
<evidence type="ECO:0000313" key="1">
    <source>
        <dbReference type="EnsemblMetazoa" id="GPPI003894-PA"/>
    </source>
</evidence>
<organism evidence="1 2">
    <name type="scientific">Glossina palpalis gambiensis</name>
    <dbReference type="NCBI Taxonomy" id="67801"/>
    <lineage>
        <taxon>Eukaryota</taxon>
        <taxon>Metazoa</taxon>
        <taxon>Ecdysozoa</taxon>
        <taxon>Arthropoda</taxon>
        <taxon>Hexapoda</taxon>
        <taxon>Insecta</taxon>
        <taxon>Pterygota</taxon>
        <taxon>Neoptera</taxon>
        <taxon>Endopterygota</taxon>
        <taxon>Diptera</taxon>
        <taxon>Brachycera</taxon>
        <taxon>Muscomorpha</taxon>
        <taxon>Hippoboscoidea</taxon>
        <taxon>Glossinidae</taxon>
        <taxon>Glossina</taxon>
    </lineage>
</organism>
<name>A0A1B0APH3_9MUSC</name>
<proteinExistence type="predicted"/>
<dbReference type="AlphaFoldDB" id="A0A1B0APH3"/>
<evidence type="ECO:0000313" key="2">
    <source>
        <dbReference type="Proteomes" id="UP000092460"/>
    </source>
</evidence>
<dbReference type="EMBL" id="JXJN01001403">
    <property type="status" value="NOT_ANNOTATED_CDS"/>
    <property type="molecule type" value="Genomic_DNA"/>
</dbReference>
<accession>A0A1B0APH3</accession>
<protein>
    <submittedName>
        <fullName evidence="1">Uncharacterized protein</fullName>
    </submittedName>
</protein>
<reference evidence="1" key="2">
    <citation type="submission" date="2020-05" db="UniProtKB">
        <authorList>
            <consortium name="EnsemblMetazoa"/>
        </authorList>
    </citation>
    <scope>IDENTIFICATION</scope>
    <source>
        <strain evidence="1">IAEA</strain>
    </source>
</reference>
<dbReference type="EnsemblMetazoa" id="GPPI003894-RA">
    <property type="protein sequence ID" value="GPPI003894-PA"/>
    <property type="gene ID" value="GPPI003894"/>
</dbReference>
<sequence>MLYPITTRVIYQLYPLLGNALYTANNIKSVCNQKCEMMHIAQHDGATVCQHVVSLRQTVQGYDDFLSKHN</sequence>
<dbReference type="VEuPathDB" id="VectorBase:GPPI003894"/>
<dbReference type="Proteomes" id="UP000092460">
    <property type="component" value="Unassembled WGS sequence"/>
</dbReference>